<dbReference type="NCBIfam" id="NF010189">
    <property type="entry name" value="PRK13668.1"/>
    <property type="match status" value="1"/>
</dbReference>
<keyword evidence="2" id="KW-1185">Reference proteome</keyword>
<dbReference type="EMBL" id="CP001791">
    <property type="protein sequence ID" value="ADH98775.1"/>
    <property type="molecule type" value="Genomic_DNA"/>
</dbReference>
<gene>
    <name evidence="1" type="ordered locus">Bsel_1263</name>
</gene>
<sequence>MKPIEIKRLIEAEITNENWTTSFDRDHDTLKITDKRVDKGVTIQLTNLRKKFEEDADRDATLKETMQTITEGMRLLVDKVSITGREDSIYPVLRTGSFQKEKGDGTALVYDEHTSETVIFYAVDEGASYTMIDEQMLEESGKTHSEIREMAHFNLRKLPTEMKSDQVAGNTFYFLNTDDGYDASRILNQQFLNNMKEQVHGEMAIAIPHHDVLIIADIRNEAGYDVLAQMAFQFFSEGRIPLTALSFFLEEDELEPIFILAQRKPKDQPKQ</sequence>
<dbReference type="AlphaFoldDB" id="D6XSI9"/>
<dbReference type="OrthoDB" id="154553at2"/>
<accession>D6XSI9</accession>
<dbReference type="InterPro" id="IPR010838">
    <property type="entry name" value="DUF1444"/>
</dbReference>
<name>D6XSI9_BACIE</name>
<evidence type="ECO:0000313" key="1">
    <source>
        <dbReference type="EMBL" id="ADH98775.1"/>
    </source>
</evidence>
<dbReference type="HOGENOM" id="CLU_085634_0_0_9"/>
<reference evidence="1" key="1">
    <citation type="submission" date="2009-10" db="EMBL/GenBank/DDBJ databases">
        <title>Complete sequence of Bacillus selenitireducens MLS10.</title>
        <authorList>
            <consortium name="US DOE Joint Genome Institute"/>
            <person name="Lucas S."/>
            <person name="Copeland A."/>
            <person name="Lapidus A."/>
            <person name="Glavina del Rio T."/>
            <person name="Dalin E."/>
            <person name="Tice H."/>
            <person name="Bruce D."/>
            <person name="Goodwin L."/>
            <person name="Pitluck S."/>
            <person name="Sims D."/>
            <person name="Brettin T."/>
            <person name="Detter J.C."/>
            <person name="Han C."/>
            <person name="Larimer F."/>
            <person name="Land M."/>
            <person name="Hauser L."/>
            <person name="Kyrpides N."/>
            <person name="Ovchinnikova G."/>
            <person name="Stolz J."/>
        </authorList>
    </citation>
    <scope>NUCLEOTIDE SEQUENCE [LARGE SCALE GENOMIC DNA]</scope>
    <source>
        <strain evidence="1">MLS10</strain>
    </source>
</reference>
<organism evidence="1 2">
    <name type="scientific">Bacillus selenitireducens (strain ATCC 700615 / DSM 15326 / MLS10)</name>
    <dbReference type="NCBI Taxonomy" id="439292"/>
    <lineage>
        <taxon>Bacteria</taxon>
        <taxon>Bacillati</taxon>
        <taxon>Bacillota</taxon>
        <taxon>Bacilli</taxon>
        <taxon>Bacillales</taxon>
        <taxon>Bacillaceae</taxon>
        <taxon>Salisediminibacterium</taxon>
    </lineage>
</organism>
<dbReference type="Pfam" id="PF07285">
    <property type="entry name" value="DUF1444"/>
    <property type="match status" value="1"/>
</dbReference>
<dbReference type="KEGG" id="bse:Bsel_1263"/>
<proteinExistence type="predicted"/>
<dbReference type="Proteomes" id="UP000000271">
    <property type="component" value="Chromosome"/>
</dbReference>
<dbReference type="eggNOG" id="COG4848">
    <property type="taxonomic scope" value="Bacteria"/>
</dbReference>
<dbReference type="STRING" id="439292.Bsel_1263"/>
<evidence type="ECO:0000313" key="2">
    <source>
        <dbReference type="Proteomes" id="UP000000271"/>
    </source>
</evidence>
<dbReference type="RefSeq" id="WP_013172199.1">
    <property type="nucleotide sequence ID" value="NC_014219.1"/>
</dbReference>
<protein>
    <submittedName>
        <fullName evidence="1">Uncharacterized protein</fullName>
    </submittedName>
</protein>